<protein>
    <submittedName>
        <fullName evidence="2">Uncharacterized protein</fullName>
    </submittedName>
</protein>
<keyword evidence="1" id="KW-0812">Transmembrane</keyword>
<gene>
    <name evidence="2" type="ORF">LCGC14_0575320</name>
</gene>
<reference evidence="2" key="1">
    <citation type="journal article" date="2015" name="Nature">
        <title>Complex archaea that bridge the gap between prokaryotes and eukaryotes.</title>
        <authorList>
            <person name="Spang A."/>
            <person name="Saw J.H."/>
            <person name="Jorgensen S.L."/>
            <person name="Zaremba-Niedzwiedzka K."/>
            <person name="Martijn J."/>
            <person name="Lind A.E."/>
            <person name="van Eijk R."/>
            <person name="Schleper C."/>
            <person name="Guy L."/>
            <person name="Ettema T.J."/>
        </authorList>
    </citation>
    <scope>NUCLEOTIDE SEQUENCE</scope>
</reference>
<comment type="caution">
    <text evidence="2">The sequence shown here is derived from an EMBL/GenBank/DDBJ whole genome shotgun (WGS) entry which is preliminary data.</text>
</comment>
<proteinExistence type="predicted"/>
<sequence length="47" mass="5397">MTTPIAIVLATVVIVALGVDTMMYGNQHLIFLMKKFVDLIEWVAFWR</sequence>
<evidence type="ECO:0000256" key="1">
    <source>
        <dbReference type="SAM" id="Phobius"/>
    </source>
</evidence>
<name>A0A0F9S1J2_9ZZZZ</name>
<keyword evidence="1" id="KW-0472">Membrane</keyword>
<evidence type="ECO:0000313" key="2">
    <source>
        <dbReference type="EMBL" id="KKN56137.1"/>
    </source>
</evidence>
<feature type="transmembrane region" description="Helical" evidence="1">
    <location>
        <begin position="6"/>
        <end position="25"/>
    </location>
</feature>
<organism evidence="2">
    <name type="scientific">marine sediment metagenome</name>
    <dbReference type="NCBI Taxonomy" id="412755"/>
    <lineage>
        <taxon>unclassified sequences</taxon>
        <taxon>metagenomes</taxon>
        <taxon>ecological metagenomes</taxon>
    </lineage>
</organism>
<keyword evidence="1" id="KW-1133">Transmembrane helix</keyword>
<dbReference type="EMBL" id="LAZR01000856">
    <property type="protein sequence ID" value="KKN56137.1"/>
    <property type="molecule type" value="Genomic_DNA"/>
</dbReference>
<accession>A0A0F9S1J2</accession>
<dbReference type="AlphaFoldDB" id="A0A0F9S1J2"/>